<dbReference type="AlphaFoldDB" id="A0A1E2S099"/>
<evidence type="ECO:0000256" key="4">
    <source>
        <dbReference type="ARBA" id="ARBA00023033"/>
    </source>
</evidence>
<dbReference type="InterPro" id="IPR036661">
    <property type="entry name" value="Luciferase-like_sf"/>
</dbReference>
<keyword evidence="8" id="KW-1185">Reference proteome</keyword>
<keyword evidence="3 7" id="KW-0560">Oxidoreductase</keyword>
<keyword evidence="1" id="KW-0285">Flavoprotein</keyword>
<dbReference type="CDD" id="cd01094">
    <property type="entry name" value="Alkanesulfonate_monoxygenase"/>
    <property type="match status" value="1"/>
</dbReference>
<dbReference type="InterPro" id="IPR024014">
    <property type="entry name" value="DMSO2_SphG"/>
</dbReference>
<evidence type="ECO:0000313" key="8">
    <source>
        <dbReference type="Proteomes" id="UP000095087"/>
    </source>
</evidence>
<evidence type="ECO:0000256" key="2">
    <source>
        <dbReference type="ARBA" id="ARBA00022643"/>
    </source>
</evidence>
<dbReference type="Pfam" id="PF00296">
    <property type="entry name" value="Bac_luciferase"/>
    <property type="match status" value="1"/>
</dbReference>
<dbReference type="InterPro" id="IPR011251">
    <property type="entry name" value="Luciferase-like_dom"/>
</dbReference>
<feature type="domain" description="Luciferase-like" evidence="6">
    <location>
        <begin position="15"/>
        <end position="338"/>
    </location>
</feature>
<dbReference type="EMBL" id="MASI01000003">
    <property type="protein sequence ID" value="ODA67739.1"/>
    <property type="molecule type" value="Genomic_DNA"/>
</dbReference>
<dbReference type="GO" id="GO:0008726">
    <property type="term" value="F:alkanesulfonate monooxygenase activity"/>
    <property type="evidence" value="ECO:0007669"/>
    <property type="project" value="UniProtKB-EC"/>
</dbReference>
<comment type="caution">
    <text evidence="7">The sequence shown here is derived from an EMBL/GenBank/DDBJ whole genome shotgun (WGS) entry which is preliminary data.</text>
</comment>
<evidence type="ECO:0000256" key="5">
    <source>
        <dbReference type="SAM" id="MobiDB-lite"/>
    </source>
</evidence>
<protein>
    <submittedName>
        <fullName evidence="7">Alkanesulfonate monooxygenase</fullName>
        <ecNumber evidence="7">1.14.14.5</ecNumber>
    </submittedName>
</protein>
<dbReference type="GO" id="GO:0046306">
    <property type="term" value="P:alkanesulfonate catabolic process"/>
    <property type="evidence" value="ECO:0007669"/>
    <property type="project" value="TreeGrafter"/>
</dbReference>
<feature type="region of interest" description="Disordered" evidence="5">
    <location>
        <begin position="369"/>
        <end position="408"/>
    </location>
</feature>
<dbReference type="PANTHER" id="PTHR42847">
    <property type="entry name" value="ALKANESULFONATE MONOOXYGENASE"/>
    <property type="match status" value="1"/>
</dbReference>
<dbReference type="STRING" id="1177755.A7A08_01775"/>
<sequence length="408" mass="46178">MTQLSHQEYHDHGGMKFAHWVPNVSGGLVVSKIPQRTDWGLEYNVKLAQIAEEAGFEYALTQVRLMGSYGAEYQHDSVMFSAAILSATRRIKIISAIIPGIFHPIVVAKQGATADQIFNGRWSIHIATGWNREEFDALGVPFLEHDERYDRSREFVEILRGAWTEDDFCYDGKYWQIKDFTLRPRPLALPDRATPDIFQGGNSTAAQEMAAAVSDWYFMNGNSPENHKQQIDNIDDMATKRGRKVRFAVNAFVIARETEEEARKELERIIDNADGEAVNKFRVSVKEAGQATDDNVGMWTDSNLRDLVQYNDGFKTNLIGTPEQIAERIHALRKIGVDMILCGFLHFHEDTEYFGERIIPLVRELERGEPLKGREKQGSARPHPGRSSARPRLVTQADADSNLEGGRL</sequence>
<gene>
    <name evidence="7" type="ORF">A7A08_01775</name>
</gene>
<evidence type="ECO:0000256" key="1">
    <source>
        <dbReference type="ARBA" id="ARBA00022630"/>
    </source>
</evidence>
<dbReference type="SUPFAM" id="SSF51679">
    <property type="entry name" value="Bacterial luciferase-like"/>
    <property type="match status" value="1"/>
</dbReference>
<evidence type="ECO:0000313" key="7">
    <source>
        <dbReference type="EMBL" id="ODA67739.1"/>
    </source>
</evidence>
<keyword evidence="4 7" id="KW-0503">Monooxygenase</keyword>
<dbReference type="InterPro" id="IPR050172">
    <property type="entry name" value="SsuD_RutA_monooxygenase"/>
</dbReference>
<feature type="compositionally biased region" description="Basic and acidic residues" evidence="5">
    <location>
        <begin position="369"/>
        <end position="378"/>
    </location>
</feature>
<dbReference type="EC" id="1.14.14.5" evidence="7"/>
<dbReference type="Gene3D" id="3.20.20.30">
    <property type="entry name" value="Luciferase-like domain"/>
    <property type="match status" value="1"/>
</dbReference>
<dbReference type="NCBIfam" id="TIGR04021">
    <property type="entry name" value="LLM_DMSO2_sfnG"/>
    <property type="match status" value="1"/>
</dbReference>
<proteinExistence type="predicted"/>
<reference evidence="7 8" key="1">
    <citation type="submission" date="2016-07" db="EMBL/GenBank/DDBJ databases">
        <title>Draft genome sequence of Methyloligella halotolerans C2T (VKM B-2706T=CCUG 61687T=DSM 25045T), a halotolerant polyhydroxybutyrate accumulating methylotroph.</title>
        <authorList>
            <person name="Vasilenko O.V."/>
            <person name="Doronina N.V."/>
            <person name="Poroshina M.N."/>
            <person name="Tarlachkov S.V."/>
            <person name="Trotsenko Y.A."/>
        </authorList>
    </citation>
    <scope>NUCLEOTIDE SEQUENCE [LARGE SCALE GENOMIC DNA]</scope>
    <source>
        <strain evidence="7 8">VKM B-2706</strain>
    </source>
</reference>
<name>A0A1E2S099_9HYPH</name>
<dbReference type="RefSeq" id="WP_083226579.1">
    <property type="nucleotide sequence ID" value="NZ_MASI01000003.1"/>
</dbReference>
<accession>A0A1E2S099</accession>
<dbReference type="PATRIC" id="fig|1177755.3.peg.1779"/>
<evidence type="ECO:0000256" key="3">
    <source>
        <dbReference type="ARBA" id="ARBA00023002"/>
    </source>
</evidence>
<organism evidence="7 8">
    <name type="scientific">Methyloligella halotolerans</name>
    <dbReference type="NCBI Taxonomy" id="1177755"/>
    <lineage>
        <taxon>Bacteria</taxon>
        <taxon>Pseudomonadati</taxon>
        <taxon>Pseudomonadota</taxon>
        <taxon>Alphaproteobacteria</taxon>
        <taxon>Hyphomicrobiales</taxon>
        <taxon>Hyphomicrobiaceae</taxon>
        <taxon>Methyloligella</taxon>
    </lineage>
</organism>
<keyword evidence="2" id="KW-0288">FMN</keyword>
<dbReference type="Proteomes" id="UP000095087">
    <property type="component" value="Unassembled WGS sequence"/>
</dbReference>
<dbReference type="PANTHER" id="PTHR42847:SF4">
    <property type="entry name" value="ALKANESULFONATE MONOOXYGENASE-RELATED"/>
    <property type="match status" value="1"/>
</dbReference>
<evidence type="ECO:0000259" key="6">
    <source>
        <dbReference type="Pfam" id="PF00296"/>
    </source>
</evidence>